<keyword evidence="2" id="KW-1185">Reference proteome</keyword>
<evidence type="ECO:0000313" key="2">
    <source>
        <dbReference type="Proteomes" id="UP000230002"/>
    </source>
</evidence>
<proteinExistence type="predicted"/>
<name>A0A2G8SGR8_9APHY</name>
<accession>A0A2G8SGR8</accession>
<dbReference type="Proteomes" id="UP000230002">
    <property type="component" value="Unassembled WGS sequence"/>
</dbReference>
<dbReference type="EMBL" id="AYKW01000009">
    <property type="protein sequence ID" value="PIL32758.1"/>
    <property type="molecule type" value="Genomic_DNA"/>
</dbReference>
<comment type="caution">
    <text evidence="1">The sequence shown here is derived from an EMBL/GenBank/DDBJ whole genome shotgun (WGS) entry which is preliminary data.</text>
</comment>
<sequence>MPEPLVSLSQGSSMLMCPIEVFKSMYLFSSLRFGVLDRDGSEKRQVCCIPRDAHPRLFLPKTPLLFKIIGQIAVEECFLTARGHLRPPDEEPIASCWLQQRPNIISDITWRGIIPTLEAIIEQYGGEVDPSELLALGPDGKLRLQMTWQGDVGETGRDLPIFDELGIQRVPASISDVPFGEAVHAVFSIEFVHDRTAGARTVFASLFAMHKA</sequence>
<protein>
    <submittedName>
        <fullName evidence="1">Uncharacterized protein</fullName>
    </submittedName>
</protein>
<gene>
    <name evidence="1" type="ORF">GSI_04873</name>
</gene>
<evidence type="ECO:0000313" key="1">
    <source>
        <dbReference type="EMBL" id="PIL32758.1"/>
    </source>
</evidence>
<organism evidence="1 2">
    <name type="scientific">Ganoderma sinense ZZ0214-1</name>
    <dbReference type="NCBI Taxonomy" id="1077348"/>
    <lineage>
        <taxon>Eukaryota</taxon>
        <taxon>Fungi</taxon>
        <taxon>Dikarya</taxon>
        <taxon>Basidiomycota</taxon>
        <taxon>Agaricomycotina</taxon>
        <taxon>Agaricomycetes</taxon>
        <taxon>Polyporales</taxon>
        <taxon>Polyporaceae</taxon>
        <taxon>Ganoderma</taxon>
    </lineage>
</organism>
<dbReference type="OrthoDB" id="2736021at2759"/>
<reference evidence="1 2" key="1">
    <citation type="journal article" date="2015" name="Sci. Rep.">
        <title>Chromosome-level genome map provides insights into diverse defense mechanisms in the medicinal fungus Ganoderma sinense.</title>
        <authorList>
            <person name="Zhu Y."/>
            <person name="Xu J."/>
            <person name="Sun C."/>
            <person name="Zhou S."/>
            <person name="Xu H."/>
            <person name="Nelson D.R."/>
            <person name="Qian J."/>
            <person name="Song J."/>
            <person name="Luo H."/>
            <person name="Xiang L."/>
            <person name="Li Y."/>
            <person name="Xu Z."/>
            <person name="Ji A."/>
            <person name="Wang L."/>
            <person name="Lu S."/>
            <person name="Hayward A."/>
            <person name="Sun W."/>
            <person name="Li X."/>
            <person name="Schwartz D.C."/>
            <person name="Wang Y."/>
            <person name="Chen S."/>
        </authorList>
    </citation>
    <scope>NUCLEOTIDE SEQUENCE [LARGE SCALE GENOMIC DNA]</scope>
    <source>
        <strain evidence="1 2">ZZ0214-1</strain>
    </source>
</reference>
<dbReference type="AlphaFoldDB" id="A0A2G8SGR8"/>